<comment type="caution">
    <text evidence="1">The sequence shown here is derived from an EMBL/GenBank/DDBJ whole genome shotgun (WGS) entry which is preliminary data.</text>
</comment>
<name>A0ACC0FEJ8_9ERIC</name>
<accession>A0ACC0FEJ8</accession>
<gene>
    <name evidence="1" type="ORF">LOK49_LG14G01588</name>
</gene>
<evidence type="ECO:0000313" key="2">
    <source>
        <dbReference type="Proteomes" id="UP001060215"/>
    </source>
</evidence>
<sequence>MKNLKILRCYLNGFRNQHLVAIADALPQLEELDIQSECYIQSKYNYNQWAADSKSAKYMVIDAGIEVLSHKPRVRKINMKGVVGCSVRSLIVLSSNCQLLNEIRCSFYKVTEHGICSVLRHSRNLVCLKTRLLQFAR</sequence>
<protein>
    <submittedName>
        <fullName evidence="1">Uncharacterized protein</fullName>
    </submittedName>
</protein>
<dbReference type="EMBL" id="CM045772">
    <property type="protein sequence ID" value="KAI7986954.1"/>
    <property type="molecule type" value="Genomic_DNA"/>
</dbReference>
<evidence type="ECO:0000313" key="1">
    <source>
        <dbReference type="EMBL" id="KAI7986954.1"/>
    </source>
</evidence>
<proteinExistence type="predicted"/>
<organism evidence="1 2">
    <name type="scientific">Camellia lanceoleosa</name>
    <dbReference type="NCBI Taxonomy" id="1840588"/>
    <lineage>
        <taxon>Eukaryota</taxon>
        <taxon>Viridiplantae</taxon>
        <taxon>Streptophyta</taxon>
        <taxon>Embryophyta</taxon>
        <taxon>Tracheophyta</taxon>
        <taxon>Spermatophyta</taxon>
        <taxon>Magnoliopsida</taxon>
        <taxon>eudicotyledons</taxon>
        <taxon>Gunneridae</taxon>
        <taxon>Pentapetalae</taxon>
        <taxon>asterids</taxon>
        <taxon>Ericales</taxon>
        <taxon>Theaceae</taxon>
        <taxon>Camellia</taxon>
    </lineage>
</organism>
<keyword evidence="2" id="KW-1185">Reference proteome</keyword>
<reference evidence="1 2" key="1">
    <citation type="journal article" date="2022" name="Plant J.">
        <title>Chromosome-level genome of Camellia lanceoleosa provides a valuable resource for understanding genome evolution and self-incompatibility.</title>
        <authorList>
            <person name="Gong W."/>
            <person name="Xiao S."/>
            <person name="Wang L."/>
            <person name="Liao Z."/>
            <person name="Chang Y."/>
            <person name="Mo W."/>
            <person name="Hu G."/>
            <person name="Li W."/>
            <person name="Zhao G."/>
            <person name="Zhu H."/>
            <person name="Hu X."/>
            <person name="Ji K."/>
            <person name="Xiang X."/>
            <person name="Song Q."/>
            <person name="Yuan D."/>
            <person name="Jin S."/>
            <person name="Zhang L."/>
        </authorList>
    </citation>
    <scope>NUCLEOTIDE SEQUENCE [LARGE SCALE GENOMIC DNA]</scope>
    <source>
        <strain evidence="1">SQ_2022a</strain>
    </source>
</reference>
<dbReference type="Proteomes" id="UP001060215">
    <property type="component" value="Chromosome 15"/>
</dbReference>